<organism evidence="1 2">
    <name type="scientific">Branchiostoma floridae</name>
    <name type="common">Florida lancelet</name>
    <name type="synonym">Amphioxus</name>
    <dbReference type="NCBI Taxonomy" id="7739"/>
    <lineage>
        <taxon>Eukaryota</taxon>
        <taxon>Metazoa</taxon>
        <taxon>Chordata</taxon>
        <taxon>Cephalochordata</taxon>
        <taxon>Leptocardii</taxon>
        <taxon>Amphioxiformes</taxon>
        <taxon>Branchiostomatidae</taxon>
        <taxon>Branchiostoma</taxon>
    </lineage>
</organism>
<dbReference type="KEGG" id="bfo:118413300"/>
<keyword evidence="1" id="KW-1185">Reference proteome</keyword>
<accession>A0A9J7KXX0</accession>
<evidence type="ECO:0000313" key="2">
    <source>
        <dbReference type="RefSeq" id="XP_035672502.1"/>
    </source>
</evidence>
<dbReference type="Proteomes" id="UP000001554">
    <property type="component" value="Chromosome 1"/>
</dbReference>
<gene>
    <name evidence="2" type="primary">LOC118413300</name>
</gene>
<evidence type="ECO:0000313" key="1">
    <source>
        <dbReference type="Proteomes" id="UP000001554"/>
    </source>
</evidence>
<dbReference type="GeneID" id="118413300"/>
<dbReference type="AlphaFoldDB" id="A0A9J7KXX0"/>
<name>A0A9J7KXX0_BRAFL</name>
<reference evidence="1" key="1">
    <citation type="journal article" date="2020" name="Nat. Ecol. Evol.">
        <title>Deeply conserved synteny resolves early events in vertebrate evolution.</title>
        <authorList>
            <person name="Simakov O."/>
            <person name="Marletaz F."/>
            <person name="Yue J.X."/>
            <person name="O'Connell B."/>
            <person name="Jenkins J."/>
            <person name="Brandt A."/>
            <person name="Calef R."/>
            <person name="Tung C.H."/>
            <person name="Huang T.K."/>
            <person name="Schmutz J."/>
            <person name="Satoh N."/>
            <person name="Yu J.K."/>
            <person name="Putnam N.H."/>
            <person name="Green R.E."/>
            <person name="Rokhsar D.S."/>
        </authorList>
    </citation>
    <scope>NUCLEOTIDE SEQUENCE [LARGE SCALE GENOMIC DNA]</scope>
    <source>
        <strain evidence="1">S238N-H82</strain>
    </source>
</reference>
<dbReference type="SUPFAM" id="SSF50729">
    <property type="entry name" value="PH domain-like"/>
    <property type="match status" value="1"/>
</dbReference>
<proteinExistence type="predicted"/>
<sequence length="105" mass="12068">MVRKMTFKGWAHRKHLQLVVENDSTANIQWGSNNKSRQLSVSSISSIQSSTVQGKPSLHLITEERDFTFLFNSNQDQESWRYALWTLINTDAEPEGDSESEDTHL</sequence>
<protein>
    <submittedName>
        <fullName evidence="2">Uncharacterized protein LOC118413300</fullName>
    </submittedName>
</protein>
<reference evidence="2" key="2">
    <citation type="submission" date="2025-08" db="UniProtKB">
        <authorList>
            <consortium name="RefSeq"/>
        </authorList>
    </citation>
    <scope>IDENTIFICATION</scope>
    <source>
        <strain evidence="2">S238N-H82</strain>
        <tissue evidence="2">Testes</tissue>
    </source>
</reference>
<dbReference type="RefSeq" id="XP_035672502.1">
    <property type="nucleotide sequence ID" value="XM_035816609.1"/>
</dbReference>